<sequence length="219" mass="22668">MNRSKMYTASAAAGSALLMGTFALTGGGVASATGDNGDRAGVVETRGQLNPLNNSGATGMAEVDVNGRRLDVDVDARRVLAGAPHAMHIHFGAQARHECPNVAQDDPNGDFRIETAEGAPAYGPVRVSLTKRGPTGAGSVLAVKRFPTAPQGQIHYDRTVRTGSRVANGVERGNAVIVVHGVDYNGNGTYDFRSAGKSDLDPSLPAEATDPALCGVLHH</sequence>
<feature type="signal peptide" evidence="1">
    <location>
        <begin position="1"/>
        <end position="32"/>
    </location>
</feature>
<feature type="chain" id="PRO_5026689439" evidence="1">
    <location>
        <begin position="33"/>
        <end position="219"/>
    </location>
</feature>
<reference evidence="2" key="1">
    <citation type="submission" date="2020-02" db="EMBL/GenBank/DDBJ databases">
        <authorList>
            <person name="Meier V. D."/>
        </authorList>
    </citation>
    <scope>NUCLEOTIDE SEQUENCE</scope>
    <source>
        <strain evidence="2">AVDCRST_MAG29</strain>
    </source>
</reference>
<accession>A0A6J4LL81</accession>
<evidence type="ECO:0000256" key="1">
    <source>
        <dbReference type="SAM" id="SignalP"/>
    </source>
</evidence>
<name>A0A6J4LL81_9ACTN</name>
<keyword evidence="1" id="KW-0732">Signal</keyword>
<evidence type="ECO:0000313" key="2">
    <source>
        <dbReference type="EMBL" id="CAA9334722.1"/>
    </source>
</evidence>
<gene>
    <name evidence="2" type="ORF">AVDCRST_MAG29-1251</name>
</gene>
<proteinExistence type="predicted"/>
<dbReference type="AlphaFoldDB" id="A0A6J4LL81"/>
<organism evidence="2">
    <name type="scientific">uncultured Nocardioidaceae bacterium</name>
    <dbReference type="NCBI Taxonomy" id="253824"/>
    <lineage>
        <taxon>Bacteria</taxon>
        <taxon>Bacillati</taxon>
        <taxon>Actinomycetota</taxon>
        <taxon>Actinomycetes</taxon>
        <taxon>Propionibacteriales</taxon>
        <taxon>Nocardioidaceae</taxon>
        <taxon>environmental samples</taxon>
    </lineage>
</organism>
<dbReference type="EMBL" id="CADCUG010000068">
    <property type="protein sequence ID" value="CAA9334722.1"/>
    <property type="molecule type" value="Genomic_DNA"/>
</dbReference>
<protein>
    <submittedName>
        <fullName evidence="2">Probable extracellular nuclease</fullName>
    </submittedName>
</protein>